<dbReference type="Proteomes" id="UP000521872">
    <property type="component" value="Unassembled WGS sequence"/>
</dbReference>
<dbReference type="PANTHER" id="PTHR43662">
    <property type="match status" value="1"/>
</dbReference>
<dbReference type="EMBL" id="JAACJL010000045">
    <property type="protein sequence ID" value="KAF4613961.1"/>
    <property type="molecule type" value="Genomic_DNA"/>
</dbReference>
<reference evidence="4 5" key="1">
    <citation type="submission" date="2019-12" db="EMBL/GenBank/DDBJ databases">
        <authorList>
            <person name="Floudas D."/>
            <person name="Bentzer J."/>
            <person name="Ahren D."/>
            <person name="Johansson T."/>
            <person name="Persson P."/>
            <person name="Tunlid A."/>
        </authorList>
    </citation>
    <scope>NUCLEOTIDE SEQUENCE [LARGE SCALE GENOMIC DNA]</scope>
    <source>
        <strain evidence="4 5">CBS 102.39</strain>
    </source>
</reference>
<keyword evidence="2" id="KW-0732">Signal</keyword>
<feature type="compositionally biased region" description="Basic residues" evidence="1">
    <location>
        <begin position="517"/>
        <end position="530"/>
    </location>
</feature>
<evidence type="ECO:0000256" key="2">
    <source>
        <dbReference type="SAM" id="SignalP"/>
    </source>
</evidence>
<name>A0A8H4VK97_9AGAR</name>
<evidence type="ECO:0000313" key="5">
    <source>
        <dbReference type="Proteomes" id="UP000521872"/>
    </source>
</evidence>
<dbReference type="Pfam" id="PF09362">
    <property type="entry name" value="DUF1996"/>
    <property type="match status" value="1"/>
</dbReference>
<keyword evidence="5" id="KW-1185">Reference proteome</keyword>
<proteinExistence type="predicted"/>
<evidence type="ECO:0000256" key="1">
    <source>
        <dbReference type="SAM" id="MobiDB-lite"/>
    </source>
</evidence>
<dbReference type="AlphaFoldDB" id="A0A8H4VK97"/>
<feature type="region of interest" description="Disordered" evidence="1">
    <location>
        <begin position="481"/>
        <end position="545"/>
    </location>
</feature>
<feature type="compositionally biased region" description="Low complexity" evidence="1">
    <location>
        <begin position="488"/>
        <end position="516"/>
    </location>
</feature>
<feature type="region of interest" description="Disordered" evidence="1">
    <location>
        <begin position="413"/>
        <end position="435"/>
    </location>
</feature>
<dbReference type="InterPro" id="IPR018535">
    <property type="entry name" value="DUF1996"/>
</dbReference>
<feature type="signal peptide" evidence="2">
    <location>
        <begin position="1"/>
        <end position="16"/>
    </location>
</feature>
<dbReference type="PANTHER" id="PTHR43662:SF3">
    <property type="entry name" value="DOMAIN PROTEIN, PUTATIVE (AFU_ORTHOLOGUE AFUA_6G11970)-RELATED"/>
    <property type="match status" value="1"/>
</dbReference>
<accession>A0A8H4VK97</accession>
<protein>
    <recommendedName>
        <fullName evidence="3">DUF1996 domain-containing protein</fullName>
    </recommendedName>
</protein>
<gene>
    <name evidence="4" type="ORF">D9613_008066</name>
</gene>
<feature type="domain" description="DUF1996" evidence="3">
    <location>
        <begin position="32"/>
        <end position="271"/>
    </location>
</feature>
<feature type="chain" id="PRO_5034074868" description="DUF1996 domain-containing protein" evidence="2">
    <location>
        <begin position="17"/>
        <end position="545"/>
    </location>
</feature>
<organism evidence="4 5">
    <name type="scientific">Agrocybe pediades</name>
    <dbReference type="NCBI Taxonomy" id="84607"/>
    <lineage>
        <taxon>Eukaryota</taxon>
        <taxon>Fungi</taxon>
        <taxon>Dikarya</taxon>
        <taxon>Basidiomycota</taxon>
        <taxon>Agaricomycotina</taxon>
        <taxon>Agaricomycetes</taxon>
        <taxon>Agaricomycetidae</taxon>
        <taxon>Agaricales</taxon>
        <taxon>Agaricineae</taxon>
        <taxon>Strophariaceae</taxon>
        <taxon>Agrocybe</taxon>
    </lineage>
</organism>
<sequence>MKLLLTLAAAAASANAYWLMGIEDFITTERIDPIVNPGKVSGHAHSVLGGSNFRFQTTTAQLRESECTSIPIPQDKSAYWFPHLYFQWNNGSFSSLNGGAVICKHVYQDYLFSDTPGTTTAFPDDFRMLSGDPTLRTYDPNSFAQQAVTFLCLDFNGVSTKHNELPTGSCPSGIRAQINFPSCWDGKNLDSPDHKSHVSFLSTGPDSGSCSDPKFPVVLPRIFMEVYWSSSDFDSVRSQARNTSQPFVFNVSFAHGDPTGYGYHADFINGWDKGVLQKAVDNCHCNPFGDPTCCVNQGIFDMNQGKTCRITKSIDEQTTGTLLKLPGNNPVQPFGKKATIFADNTSPNLISPVFAYTGDSPTATGSIVGPAPVNTGGSTPAASSAAASTAATAAPTVHSSSAITPPASSSAAAASSQVSSAPATTHTPTTTANVGIPSISISIPSFSIPSISIPSISKPPILGVVTSAAAAKPTSSIVAPANAGPAGSSGSQSGSSNSNGLGSGSHNSSGSSGKTCSSKKKRAMEKHRRRAAFEHGAAAHDFFTN</sequence>
<comment type="caution">
    <text evidence="4">The sequence shown here is derived from an EMBL/GenBank/DDBJ whole genome shotgun (WGS) entry which is preliminary data.</text>
</comment>
<evidence type="ECO:0000313" key="4">
    <source>
        <dbReference type="EMBL" id="KAF4613961.1"/>
    </source>
</evidence>
<evidence type="ECO:0000259" key="3">
    <source>
        <dbReference type="Pfam" id="PF09362"/>
    </source>
</evidence>